<dbReference type="Proteomes" id="UP001610563">
    <property type="component" value="Unassembled WGS sequence"/>
</dbReference>
<dbReference type="SUPFAM" id="SSF56801">
    <property type="entry name" value="Acetyl-CoA synthetase-like"/>
    <property type="match status" value="1"/>
</dbReference>
<dbReference type="Gene3D" id="1.10.1200.10">
    <property type="entry name" value="ACP-like"/>
    <property type="match status" value="1"/>
</dbReference>
<dbReference type="EMBL" id="JBFTWV010000041">
    <property type="protein sequence ID" value="KAL2794806.1"/>
    <property type="molecule type" value="Genomic_DNA"/>
</dbReference>
<comment type="caution">
    <text evidence="6">The sequence shown here is derived from an EMBL/GenBank/DDBJ whole genome shotgun (WGS) entry which is preliminary data.</text>
</comment>
<dbReference type="InterPro" id="IPR020845">
    <property type="entry name" value="AMP-binding_CS"/>
</dbReference>
<sequence length="1092" mass="118763">MSESKITPDDLAKVWVWNSTVPSPVNRCLHETFMEKAQQQPAAPAICAWDGELTYEELDSLSSRLAQRLISLGVCNGVIVPLCFEKSRWMSVAAIAVLKAGGACVALDISLPRERLQTIVQQSQPTPLILCSANREHLAGQLHSGSMGITLPVDSARIHELPARPHTDLPVTDPSSAALVIFTSGTTGTPKGIVLSHTNVSSAMSSMRSSLPHKKYSRIFDFAPYSFDAAWDNLFKALTWGGCLCIPSESARVNHLARAINDLHATAVLLTPSAATMVTPSDVPSLQVLMLGGEPIPPWAVATWAEHVDLFNAYGPAECSIIATIAALSDERTRSTGELGMPAGQVLWVVSEAGDELVPIGSVGELWVEGHMVGVGYLQRPELTASSFVSDPVWLTRGVPGVHPGRSGRLYRTGDLVRCCHDGSLSYIGRRDKQVKIRGRRVDLGGIERDIQVELGKHEWSRGISVAVEMVVPHDGETAVAVAFVGIGKRKEMQSYISRVRAHAEDALHTQFTQGILPVAYFPIDVFPKTATDKTDRRRLCEMAAALDLGELVQLSLLYDSPKPMTDTEHLLRSLWAAVIGLDAESISTGHSFIHVGGDSVNAMRLVALADEQGLTLTVADVLGSANLSDLAQLVSVQKKLERRDKLGYQPPAPFSLLDTVTDAASVAALLKTPADQVCDAYPATFIQRLHVGAGAREYFYMRFPPGVADITRIESAVLHLWKHFGMLRTVFVEENNGDLLQVVLDPTFPLPLQILKADTADLTAFSDKIYHSDLNHPLEPNRPVTRFILTYRDDGQARLCIRLSHAQYDGSSFPILCASFSAFYHGEIPPPAVDFSGYIRKMFELREPATRYWSTLLQGSQRTRLRPLAAVSGQKETHETLLDAPITLKRTFPAPKQLPGYTKSTVFTACVAQALATTTGETDITFGLMVSGRASLALALQSTFGPCSSVPPIRVRVGQKNKNKTKTTLPAIAQSIHNQTITGQRYEIPFGGLALLNSCAPDWPQPFFGVSVNIVNVEESPQVPGMKGEGTVLRQWNEDSAPILEDHILVTARLLERAWEVEVLGNLRYYSEAGLGVFLDSLEGVVAGVGA</sequence>
<name>A0ABR4G731_9EURO</name>
<dbReference type="Gene3D" id="3.40.50.12780">
    <property type="entry name" value="N-terminal domain of ligase-like"/>
    <property type="match status" value="1"/>
</dbReference>
<dbReference type="InterPro" id="IPR009081">
    <property type="entry name" value="PP-bd_ACP"/>
</dbReference>
<comment type="similarity">
    <text evidence="4">Belongs to the NRP synthetase family.</text>
</comment>
<evidence type="ECO:0000259" key="5">
    <source>
        <dbReference type="PROSITE" id="PS50075"/>
    </source>
</evidence>
<dbReference type="Pfam" id="PF00550">
    <property type="entry name" value="PP-binding"/>
    <property type="match status" value="1"/>
</dbReference>
<dbReference type="InterPro" id="IPR036736">
    <property type="entry name" value="ACP-like_sf"/>
</dbReference>
<dbReference type="InterPro" id="IPR006162">
    <property type="entry name" value="Ppantetheine_attach_site"/>
</dbReference>
<evidence type="ECO:0000256" key="4">
    <source>
        <dbReference type="ARBA" id="ARBA00029454"/>
    </source>
</evidence>
<dbReference type="Pfam" id="PF00668">
    <property type="entry name" value="Condensation"/>
    <property type="match status" value="1"/>
</dbReference>
<gene>
    <name evidence="6" type="ORF">BJX66DRAFT_337596</name>
</gene>
<dbReference type="PANTHER" id="PTHR45527:SF16">
    <property type="entry name" value="NONRIBOSOMAL PEPTIDE SYNTHASE ATNA-RELATED"/>
    <property type="match status" value="1"/>
</dbReference>
<keyword evidence="2" id="KW-0597">Phosphoprotein</keyword>
<evidence type="ECO:0000256" key="1">
    <source>
        <dbReference type="ARBA" id="ARBA00022450"/>
    </source>
</evidence>
<dbReference type="Gene3D" id="3.30.300.30">
    <property type="match status" value="1"/>
</dbReference>
<evidence type="ECO:0000313" key="6">
    <source>
        <dbReference type="EMBL" id="KAL2794806.1"/>
    </source>
</evidence>
<dbReference type="InterPro" id="IPR023213">
    <property type="entry name" value="CAT-like_dom_sf"/>
</dbReference>
<dbReference type="InterPro" id="IPR010071">
    <property type="entry name" value="AA_adenyl_dom"/>
</dbReference>
<dbReference type="PANTHER" id="PTHR45527">
    <property type="entry name" value="NONRIBOSOMAL PEPTIDE SYNTHETASE"/>
    <property type="match status" value="1"/>
</dbReference>
<evidence type="ECO:0000256" key="3">
    <source>
        <dbReference type="ARBA" id="ARBA00022598"/>
    </source>
</evidence>
<dbReference type="PROSITE" id="PS00012">
    <property type="entry name" value="PHOSPHOPANTETHEINE"/>
    <property type="match status" value="1"/>
</dbReference>
<dbReference type="Pfam" id="PF00501">
    <property type="entry name" value="AMP-binding"/>
    <property type="match status" value="1"/>
</dbReference>
<dbReference type="SUPFAM" id="SSF47336">
    <property type="entry name" value="ACP-like"/>
    <property type="match status" value="1"/>
</dbReference>
<dbReference type="CDD" id="cd05918">
    <property type="entry name" value="A_NRPS_SidN3_like"/>
    <property type="match status" value="1"/>
</dbReference>
<dbReference type="Gene3D" id="3.30.559.30">
    <property type="entry name" value="Nonribosomal peptide synthetase, condensation domain"/>
    <property type="match status" value="1"/>
</dbReference>
<dbReference type="PROSITE" id="PS50075">
    <property type="entry name" value="CARRIER"/>
    <property type="match status" value="1"/>
</dbReference>
<evidence type="ECO:0000313" key="7">
    <source>
        <dbReference type="Proteomes" id="UP001610563"/>
    </source>
</evidence>
<dbReference type="InterPro" id="IPR042099">
    <property type="entry name" value="ANL_N_sf"/>
</dbReference>
<reference evidence="6 7" key="1">
    <citation type="submission" date="2024-07" db="EMBL/GenBank/DDBJ databases">
        <title>Section-level genome sequencing and comparative genomics of Aspergillus sections Usti and Cavernicolus.</title>
        <authorList>
            <consortium name="Lawrence Berkeley National Laboratory"/>
            <person name="Nybo J.L."/>
            <person name="Vesth T.C."/>
            <person name="Theobald S."/>
            <person name="Frisvad J.C."/>
            <person name="Larsen T.O."/>
            <person name="Kjaerboelling I."/>
            <person name="Rothschild-Mancinelli K."/>
            <person name="Lyhne E.K."/>
            <person name="Kogle M.E."/>
            <person name="Barry K."/>
            <person name="Clum A."/>
            <person name="Na H."/>
            <person name="Ledsgaard L."/>
            <person name="Lin J."/>
            <person name="Lipzen A."/>
            <person name="Kuo A."/>
            <person name="Riley R."/>
            <person name="Mondo S."/>
            <person name="Labutti K."/>
            <person name="Haridas S."/>
            <person name="Pangalinan J."/>
            <person name="Salamov A.A."/>
            <person name="Simmons B.A."/>
            <person name="Magnuson J.K."/>
            <person name="Chen J."/>
            <person name="Drula E."/>
            <person name="Henrissat B."/>
            <person name="Wiebenga A."/>
            <person name="Lubbers R.J."/>
            <person name="Gomes A.C."/>
            <person name="Makela M.R."/>
            <person name="Stajich J."/>
            <person name="Grigoriev I.V."/>
            <person name="Mortensen U.H."/>
            <person name="De Vries R.P."/>
            <person name="Baker S.E."/>
            <person name="Andersen M.R."/>
        </authorList>
    </citation>
    <scope>NUCLEOTIDE SEQUENCE [LARGE SCALE GENOMIC DNA]</scope>
    <source>
        <strain evidence="6 7">CBS 209.92</strain>
    </source>
</reference>
<dbReference type="PROSITE" id="PS00455">
    <property type="entry name" value="AMP_BINDING"/>
    <property type="match status" value="1"/>
</dbReference>
<accession>A0ABR4G731</accession>
<dbReference type="InterPro" id="IPR045851">
    <property type="entry name" value="AMP-bd_C_sf"/>
</dbReference>
<dbReference type="NCBIfam" id="TIGR01733">
    <property type="entry name" value="AA-adenyl-dom"/>
    <property type="match status" value="1"/>
</dbReference>
<dbReference type="SMART" id="SM00823">
    <property type="entry name" value="PKS_PP"/>
    <property type="match status" value="1"/>
</dbReference>
<keyword evidence="7" id="KW-1185">Reference proteome</keyword>
<dbReference type="InterPro" id="IPR001242">
    <property type="entry name" value="Condensation_dom"/>
</dbReference>
<proteinExistence type="inferred from homology"/>
<feature type="domain" description="Carrier" evidence="5">
    <location>
        <begin position="563"/>
        <end position="639"/>
    </location>
</feature>
<dbReference type="InterPro" id="IPR000873">
    <property type="entry name" value="AMP-dep_synth/lig_dom"/>
</dbReference>
<organism evidence="6 7">
    <name type="scientific">Aspergillus keveii</name>
    <dbReference type="NCBI Taxonomy" id="714993"/>
    <lineage>
        <taxon>Eukaryota</taxon>
        <taxon>Fungi</taxon>
        <taxon>Dikarya</taxon>
        <taxon>Ascomycota</taxon>
        <taxon>Pezizomycotina</taxon>
        <taxon>Eurotiomycetes</taxon>
        <taxon>Eurotiomycetidae</taxon>
        <taxon>Eurotiales</taxon>
        <taxon>Aspergillaceae</taxon>
        <taxon>Aspergillus</taxon>
        <taxon>Aspergillus subgen. Nidulantes</taxon>
    </lineage>
</organism>
<protein>
    <recommendedName>
        <fullName evidence="5">Carrier domain-containing protein</fullName>
    </recommendedName>
</protein>
<evidence type="ECO:0000256" key="2">
    <source>
        <dbReference type="ARBA" id="ARBA00022553"/>
    </source>
</evidence>
<keyword evidence="3" id="KW-0436">Ligase</keyword>
<keyword evidence="1" id="KW-0596">Phosphopantetheine</keyword>
<dbReference type="SUPFAM" id="SSF52777">
    <property type="entry name" value="CoA-dependent acyltransferases"/>
    <property type="match status" value="2"/>
</dbReference>
<dbReference type="InterPro" id="IPR020806">
    <property type="entry name" value="PKS_PP-bd"/>
</dbReference>
<dbReference type="Gene3D" id="3.30.559.10">
    <property type="entry name" value="Chloramphenicol acetyltransferase-like domain"/>
    <property type="match status" value="1"/>
</dbReference>